<dbReference type="InterPro" id="IPR036526">
    <property type="entry name" value="C-N_Hydrolase_sf"/>
</dbReference>
<keyword evidence="2" id="KW-0378">Hydrolase</keyword>
<dbReference type="Gene3D" id="3.60.110.10">
    <property type="entry name" value="Carbon-nitrogen hydrolase"/>
    <property type="match status" value="1"/>
</dbReference>
<name>A0A9P0ADL7_BEMTA</name>
<feature type="region of interest" description="Disordered" evidence="3">
    <location>
        <begin position="327"/>
        <end position="352"/>
    </location>
</feature>
<comment type="similarity">
    <text evidence="1">Belongs to the carbon-nitrogen hydrolase superfamily. BTD/VNN family.</text>
</comment>
<evidence type="ECO:0000256" key="2">
    <source>
        <dbReference type="ARBA" id="ARBA00022801"/>
    </source>
</evidence>
<dbReference type="PROSITE" id="PS50263">
    <property type="entry name" value="CN_HYDROLASE"/>
    <property type="match status" value="1"/>
</dbReference>
<reference evidence="6" key="1">
    <citation type="submission" date="2021-12" db="EMBL/GenBank/DDBJ databases">
        <authorList>
            <person name="King R."/>
        </authorList>
    </citation>
    <scope>NUCLEOTIDE SEQUENCE</scope>
</reference>
<evidence type="ECO:0000313" key="6">
    <source>
        <dbReference type="EMBL" id="CAH0392183.1"/>
    </source>
</evidence>
<dbReference type="PANTHER" id="PTHR10609:SF14">
    <property type="entry name" value="BIOTINIDASE"/>
    <property type="match status" value="1"/>
</dbReference>
<organism evidence="6 7">
    <name type="scientific">Bemisia tabaci</name>
    <name type="common">Sweetpotato whitefly</name>
    <name type="synonym">Aleurodes tabaci</name>
    <dbReference type="NCBI Taxonomy" id="7038"/>
    <lineage>
        <taxon>Eukaryota</taxon>
        <taxon>Metazoa</taxon>
        <taxon>Ecdysozoa</taxon>
        <taxon>Arthropoda</taxon>
        <taxon>Hexapoda</taxon>
        <taxon>Insecta</taxon>
        <taxon>Pterygota</taxon>
        <taxon>Neoptera</taxon>
        <taxon>Paraneoptera</taxon>
        <taxon>Hemiptera</taxon>
        <taxon>Sternorrhyncha</taxon>
        <taxon>Aleyrodoidea</taxon>
        <taxon>Aleyrodidae</taxon>
        <taxon>Aleyrodinae</taxon>
        <taxon>Bemisia</taxon>
    </lineage>
</organism>
<dbReference type="InterPro" id="IPR043957">
    <property type="entry name" value="Vanin_C"/>
</dbReference>
<dbReference type="InterPro" id="IPR003010">
    <property type="entry name" value="C-N_Hydrolase"/>
</dbReference>
<feature type="domain" description="CN hydrolase" evidence="5">
    <location>
        <begin position="48"/>
        <end position="321"/>
    </location>
</feature>
<sequence length="543" mass="61598">MTFLLCCKSTKDMKRPCIISILALIVVITLSIVIFSGIDEENSGPKEYFAAVVEYHTVGEDDRISLRDLMLKNVDEYELLIKNASRLNVDIIVFPEAGLTGIYFNRSRLYLSANLVDVPSPHQHVTPWKLPRGASHEVLRRISHAAHLNKIYVVINLLEKFNCSLQSDCPVDEFLFYNTNVVFDRQGLIIARYRKSHLFREPEFSAPRPTEISTFKTDFGVTFGMLICFDILFEDPAIRLLQETHVKDIIFTSAWYSKLPFLYAVGVQAGWSYTMDVNLLASTLNTKRHGGSGIYAGKNGARVAVTPNEVGTQVHFAKVPFWSESPKALRRSYPPPVKRDLPSNSKNQSYSQKKLQFSRDYSLLKMSTKILEYPSDQIYEKIDGVVFKTELNYSVPNFESSASVRWSINKKFDSWAPRYRLFSFFGDRPFGGEGTATIAICGIAACRNESIESCGLIPNIDSSVKTTLHDVIININSKILTEDYIPITGDFNLEPLTIEKFQFSKQRIRNSDNSAEYKLNMSILQPVDNVLSFGIYKVPGKWN</sequence>
<evidence type="ECO:0000256" key="1">
    <source>
        <dbReference type="ARBA" id="ARBA00008225"/>
    </source>
</evidence>
<dbReference type="AlphaFoldDB" id="A0A9P0ADL7"/>
<gene>
    <name evidence="6" type="ORF">BEMITA_LOCUS10729</name>
</gene>
<dbReference type="Pfam" id="PF19018">
    <property type="entry name" value="Vanin_C"/>
    <property type="match status" value="1"/>
</dbReference>
<keyword evidence="4" id="KW-0812">Transmembrane</keyword>
<evidence type="ECO:0000259" key="5">
    <source>
        <dbReference type="PROSITE" id="PS50263"/>
    </source>
</evidence>
<dbReference type="GO" id="GO:0016787">
    <property type="term" value="F:hydrolase activity"/>
    <property type="evidence" value="ECO:0007669"/>
    <property type="project" value="UniProtKB-KW"/>
</dbReference>
<feature type="transmembrane region" description="Helical" evidence="4">
    <location>
        <begin position="18"/>
        <end position="38"/>
    </location>
</feature>
<dbReference type="PANTHER" id="PTHR10609">
    <property type="entry name" value="BIOTINIDASE-RELATED"/>
    <property type="match status" value="1"/>
</dbReference>
<dbReference type="Proteomes" id="UP001152759">
    <property type="component" value="Chromosome 6"/>
</dbReference>
<dbReference type="SUPFAM" id="SSF56317">
    <property type="entry name" value="Carbon-nitrogen hydrolase"/>
    <property type="match status" value="1"/>
</dbReference>
<evidence type="ECO:0000256" key="4">
    <source>
        <dbReference type="SAM" id="Phobius"/>
    </source>
</evidence>
<keyword evidence="4" id="KW-1133">Transmembrane helix</keyword>
<evidence type="ECO:0000313" key="7">
    <source>
        <dbReference type="Proteomes" id="UP001152759"/>
    </source>
</evidence>
<feature type="compositionally biased region" description="Low complexity" evidence="3">
    <location>
        <begin position="343"/>
        <end position="352"/>
    </location>
</feature>
<keyword evidence="4" id="KW-0472">Membrane</keyword>
<dbReference type="Pfam" id="PF00795">
    <property type="entry name" value="CN_hydrolase"/>
    <property type="match status" value="1"/>
</dbReference>
<protein>
    <recommendedName>
        <fullName evidence="5">CN hydrolase domain-containing protein</fullName>
    </recommendedName>
</protein>
<dbReference type="EMBL" id="OU963867">
    <property type="protein sequence ID" value="CAH0392183.1"/>
    <property type="molecule type" value="Genomic_DNA"/>
</dbReference>
<proteinExistence type="inferred from homology"/>
<dbReference type="InterPro" id="IPR040154">
    <property type="entry name" value="Biotinidase/VNN"/>
</dbReference>
<keyword evidence="7" id="KW-1185">Reference proteome</keyword>
<accession>A0A9P0ADL7</accession>
<evidence type="ECO:0000256" key="3">
    <source>
        <dbReference type="SAM" id="MobiDB-lite"/>
    </source>
</evidence>